<dbReference type="PANTHER" id="PTHR43663:SF1">
    <property type="entry name" value="CHROMATE TRANSPORTER"/>
    <property type="match status" value="1"/>
</dbReference>
<evidence type="ECO:0000256" key="4">
    <source>
        <dbReference type="ARBA" id="ARBA00022692"/>
    </source>
</evidence>
<dbReference type="AlphaFoldDB" id="A0A645CDQ7"/>
<organism evidence="8">
    <name type="scientific">bioreactor metagenome</name>
    <dbReference type="NCBI Taxonomy" id="1076179"/>
    <lineage>
        <taxon>unclassified sequences</taxon>
        <taxon>metagenomes</taxon>
        <taxon>ecological metagenomes</taxon>
    </lineage>
</organism>
<dbReference type="InterPro" id="IPR052518">
    <property type="entry name" value="CHR_Transporter"/>
</dbReference>
<dbReference type="Pfam" id="PF02417">
    <property type="entry name" value="Chromate_transp"/>
    <property type="match status" value="1"/>
</dbReference>
<evidence type="ECO:0000313" key="8">
    <source>
        <dbReference type="EMBL" id="MPM75012.1"/>
    </source>
</evidence>
<dbReference type="GO" id="GO:0005886">
    <property type="term" value="C:plasma membrane"/>
    <property type="evidence" value="ECO:0007669"/>
    <property type="project" value="UniProtKB-SubCell"/>
</dbReference>
<evidence type="ECO:0000256" key="5">
    <source>
        <dbReference type="ARBA" id="ARBA00022989"/>
    </source>
</evidence>
<evidence type="ECO:0000256" key="7">
    <source>
        <dbReference type="SAM" id="Phobius"/>
    </source>
</evidence>
<keyword evidence="3" id="KW-1003">Cell membrane</keyword>
<evidence type="ECO:0000256" key="3">
    <source>
        <dbReference type="ARBA" id="ARBA00022475"/>
    </source>
</evidence>
<protein>
    <submittedName>
        <fullName evidence="8">Chromate transport protein</fullName>
    </submittedName>
</protein>
<keyword evidence="4 7" id="KW-0812">Transmembrane</keyword>
<keyword evidence="5 7" id="KW-1133">Transmembrane helix</keyword>
<keyword evidence="6 7" id="KW-0472">Membrane</keyword>
<feature type="transmembrane region" description="Helical" evidence="7">
    <location>
        <begin position="107"/>
        <end position="131"/>
    </location>
</feature>
<comment type="caution">
    <text evidence="8">The sequence shown here is derived from an EMBL/GenBank/DDBJ whole genome shotgun (WGS) entry which is preliminary data.</text>
</comment>
<sequence length="174" mass="19256">MIYLELFYTFFMIGLFTFGGGYAMISLIHDEVVTNHHWIDSATFTDIIAISQTTPGPIGINSATYIGYSVTGNVFGSVVATFAACLPSFIIILLICKMYVKFKENQWFEAALSGIRPVVIGLIGSAAILLITPQNFPDWRSWAIFGASFIACQWFKMNPIYLLIISGIVGVLIY</sequence>
<reference evidence="8" key="1">
    <citation type="submission" date="2019-08" db="EMBL/GenBank/DDBJ databases">
        <authorList>
            <person name="Kucharzyk K."/>
            <person name="Murdoch R.W."/>
            <person name="Higgins S."/>
            <person name="Loffler F."/>
        </authorList>
    </citation>
    <scope>NUCLEOTIDE SEQUENCE</scope>
</reference>
<evidence type="ECO:0000256" key="2">
    <source>
        <dbReference type="ARBA" id="ARBA00005262"/>
    </source>
</evidence>
<name>A0A645CDQ7_9ZZZZ</name>
<proteinExistence type="inferred from homology"/>
<evidence type="ECO:0000256" key="1">
    <source>
        <dbReference type="ARBA" id="ARBA00004651"/>
    </source>
</evidence>
<comment type="similarity">
    <text evidence="2">Belongs to the chromate ion transporter (CHR) (TC 2.A.51) family.</text>
</comment>
<accession>A0A645CDQ7</accession>
<feature type="transmembrane region" description="Helical" evidence="7">
    <location>
        <begin position="74"/>
        <end position="95"/>
    </location>
</feature>
<gene>
    <name evidence="8" type="primary">chrA1_3</name>
    <name evidence="8" type="ORF">SDC9_122003</name>
</gene>
<dbReference type="PANTHER" id="PTHR43663">
    <property type="entry name" value="CHROMATE TRANSPORT PROTEIN-RELATED"/>
    <property type="match status" value="1"/>
</dbReference>
<feature type="transmembrane region" description="Helical" evidence="7">
    <location>
        <begin position="143"/>
        <end position="173"/>
    </location>
</feature>
<feature type="transmembrane region" description="Helical" evidence="7">
    <location>
        <begin position="7"/>
        <end position="28"/>
    </location>
</feature>
<comment type="subcellular location">
    <subcellularLocation>
        <location evidence="1">Cell membrane</location>
        <topology evidence="1">Multi-pass membrane protein</topology>
    </subcellularLocation>
</comment>
<dbReference type="GO" id="GO:0015109">
    <property type="term" value="F:chromate transmembrane transporter activity"/>
    <property type="evidence" value="ECO:0007669"/>
    <property type="project" value="InterPro"/>
</dbReference>
<dbReference type="EMBL" id="VSSQ01026346">
    <property type="protein sequence ID" value="MPM75012.1"/>
    <property type="molecule type" value="Genomic_DNA"/>
</dbReference>
<evidence type="ECO:0000256" key="6">
    <source>
        <dbReference type="ARBA" id="ARBA00023136"/>
    </source>
</evidence>
<dbReference type="InterPro" id="IPR003370">
    <property type="entry name" value="Chromate_transpt"/>
</dbReference>